<keyword evidence="1" id="KW-0378">Hydrolase</keyword>
<dbReference type="PANTHER" id="PTHR10272:SF0">
    <property type="entry name" value="PLATELET-ACTIVATING FACTOR ACETYLHYDROLASE"/>
    <property type="match status" value="1"/>
</dbReference>
<dbReference type="EMBL" id="CAFBIY010000176">
    <property type="protein sequence ID" value="CAB4852937.1"/>
    <property type="molecule type" value="Genomic_DNA"/>
</dbReference>
<reference evidence="4" key="1">
    <citation type="submission" date="2020-05" db="EMBL/GenBank/DDBJ databases">
        <authorList>
            <person name="Chiriac C."/>
            <person name="Salcher M."/>
            <person name="Ghai R."/>
            <person name="Kavagutti S V."/>
        </authorList>
    </citation>
    <scope>NUCLEOTIDE SEQUENCE</scope>
</reference>
<dbReference type="InterPro" id="IPR029058">
    <property type="entry name" value="AB_hydrolase_fold"/>
</dbReference>
<evidence type="ECO:0000256" key="2">
    <source>
        <dbReference type="ARBA" id="ARBA00022963"/>
    </source>
</evidence>
<name>A0A6J7C4E2_9ZZZZ</name>
<organism evidence="4">
    <name type="scientific">freshwater metagenome</name>
    <dbReference type="NCBI Taxonomy" id="449393"/>
    <lineage>
        <taxon>unclassified sequences</taxon>
        <taxon>metagenomes</taxon>
        <taxon>ecological metagenomes</taxon>
    </lineage>
</organism>
<protein>
    <submittedName>
        <fullName evidence="4">Unannotated protein</fullName>
    </submittedName>
</protein>
<accession>A0A6J7C4E2</accession>
<dbReference type="PANTHER" id="PTHR10272">
    <property type="entry name" value="PLATELET-ACTIVATING FACTOR ACETYLHYDROLASE"/>
    <property type="match status" value="1"/>
</dbReference>
<keyword evidence="2" id="KW-0442">Lipid degradation</keyword>
<dbReference type="Gene3D" id="3.40.50.1820">
    <property type="entry name" value="alpha/beta hydrolase"/>
    <property type="match status" value="1"/>
</dbReference>
<evidence type="ECO:0000313" key="4">
    <source>
        <dbReference type="EMBL" id="CAB4852937.1"/>
    </source>
</evidence>
<dbReference type="SUPFAM" id="SSF53474">
    <property type="entry name" value="alpha/beta-Hydrolases"/>
    <property type="match status" value="1"/>
</dbReference>
<proteinExistence type="predicted"/>
<dbReference type="GO" id="GO:0016042">
    <property type="term" value="P:lipid catabolic process"/>
    <property type="evidence" value="ECO:0007669"/>
    <property type="project" value="UniProtKB-KW"/>
</dbReference>
<dbReference type="AlphaFoldDB" id="A0A6J7C4E2"/>
<gene>
    <name evidence="4" type="ORF">UFOPK3267_02460</name>
</gene>
<dbReference type="GO" id="GO:0003847">
    <property type="term" value="F:1-alkyl-2-acetylglycerophosphocholine esterase activity"/>
    <property type="evidence" value="ECO:0007669"/>
    <property type="project" value="TreeGrafter"/>
</dbReference>
<dbReference type="Pfam" id="PF03403">
    <property type="entry name" value="PAF-AH_p_II"/>
    <property type="match status" value="1"/>
</dbReference>
<keyword evidence="3" id="KW-0443">Lipid metabolism</keyword>
<evidence type="ECO:0000256" key="3">
    <source>
        <dbReference type="ARBA" id="ARBA00023098"/>
    </source>
</evidence>
<sequence length="238" mass="25351">MSSDHPGDSLFDWLLGTNTDDRTNEVNRVADAHLILDTFLALPGDLVPIDVANAIDHTKVALAGHSYGAFTAFATAAGSRGVAAHPKVQAVVGMQPYTSIMSDGLLSGIDVPTLLIISMDDTSTPPDSNADRPWALLPGKPVWRLDIAGAAHQACSDVPLYAELAGRIPGLPAIARDYLQSSAIGTAVVGDRSWRQVMQVHVEAVWAFLQVVLDLDVDEGRAAAERLEQLPGLVLRCR</sequence>
<evidence type="ECO:0000256" key="1">
    <source>
        <dbReference type="ARBA" id="ARBA00022801"/>
    </source>
</evidence>